<dbReference type="PANTHER" id="PTHR47359">
    <property type="entry name" value="PEPTIDOGLYCAN DL-ENDOPEPTIDASE CWLO"/>
    <property type="match status" value="1"/>
</dbReference>
<dbReference type="KEGG" id="msto:MSTO_39350"/>
<name>A0A7I7QBN3_9MYCO</name>
<organism evidence="6 7">
    <name type="scientific">Mycobacterium stomatepiae</name>
    <dbReference type="NCBI Taxonomy" id="470076"/>
    <lineage>
        <taxon>Bacteria</taxon>
        <taxon>Bacillati</taxon>
        <taxon>Actinomycetota</taxon>
        <taxon>Actinomycetes</taxon>
        <taxon>Mycobacteriales</taxon>
        <taxon>Mycobacteriaceae</taxon>
        <taxon>Mycobacterium</taxon>
        <taxon>Mycobacterium simiae complex</taxon>
    </lineage>
</organism>
<feature type="domain" description="NlpC/P60" evidence="5">
    <location>
        <begin position="153"/>
        <end position="264"/>
    </location>
</feature>
<dbReference type="InterPro" id="IPR051794">
    <property type="entry name" value="PG_Endopeptidase_C40"/>
</dbReference>
<dbReference type="AlphaFoldDB" id="A0A7I7QBN3"/>
<dbReference type="EMBL" id="AP022587">
    <property type="protein sequence ID" value="BBY23730.1"/>
    <property type="molecule type" value="Genomic_DNA"/>
</dbReference>
<keyword evidence="2" id="KW-0645">Protease</keyword>
<evidence type="ECO:0000313" key="7">
    <source>
        <dbReference type="Proteomes" id="UP000467130"/>
    </source>
</evidence>
<sequence length="264" mass="29077">MTESDIEALSRAHQLFAGSTRQLPLDAYVMAPLNSVVGQESYQSKVNRSQQVLRAAARTDAAATEIIAGAHRDRAQARQLTKNVLDEARADAAATPITPMAQREAMRRRAARLCAQRAHVLTARLRARRHSAALRALRYRMLHHRGLRLPSRSSRAGIAVRAALSRLGRPYVWGATGPDQFDCSGLVQWSYAQAGIHLDRTTYQQINDGIPVPRSQVRPGDLVFPHTGHVQMAIGNNLVVEAPYSGASVRISRLGNYVAIRRPL</sequence>
<dbReference type="Gene3D" id="3.90.1720.10">
    <property type="entry name" value="endopeptidase domain like (from Nostoc punctiforme)"/>
    <property type="match status" value="1"/>
</dbReference>
<dbReference type="RefSeq" id="WP_163791388.1">
    <property type="nucleotide sequence ID" value="NZ_AP022587.1"/>
</dbReference>
<dbReference type="Pfam" id="PF00877">
    <property type="entry name" value="NLPC_P60"/>
    <property type="match status" value="1"/>
</dbReference>
<evidence type="ECO:0000256" key="1">
    <source>
        <dbReference type="ARBA" id="ARBA00007074"/>
    </source>
</evidence>
<dbReference type="PROSITE" id="PS51935">
    <property type="entry name" value="NLPC_P60"/>
    <property type="match status" value="1"/>
</dbReference>
<evidence type="ECO:0000256" key="2">
    <source>
        <dbReference type="ARBA" id="ARBA00022670"/>
    </source>
</evidence>
<evidence type="ECO:0000313" key="6">
    <source>
        <dbReference type="EMBL" id="BBY23730.1"/>
    </source>
</evidence>
<accession>A0A7I7QBN3</accession>
<dbReference type="InterPro" id="IPR000064">
    <property type="entry name" value="NLP_P60_dom"/>
</dbReference>
<protein>
    <submittedName>
        <fullName evidence="6">NLP/P60 family protein</fullName>
    </submittedName>
</protein>
<evidence type="ECO:0000256" key="3">
    <source>
        <dbReference type="ARBA" id="ARBA00022801"/>
    </source>
</evidence>
<dbReference type="Proteomes" id="UP000467130">
    <property type="component" value="Chromosome"/>
</dbReference>
<keyword evidence="3" id="KW-0378">Hydrolase</keyword>
<dbReference type="PANTHER" id="PTHR47359:SF3">
    <property type="entry name" value="NLP_P60 DOMAIN-CONTAINING PROTEIN-RELATED"/>
    <property type="match status" value="1"/>
</dbReference>
<evidence type="ECO:0000256" key="4">
    <source>
        <dbReference type="ARBA" id="ARBA00022807"/>
    </source>
</evidence>
<comment type="similarity">
    <text evidence="1">Belongs to the peptidase C40 family.</text>
</comment>
<dbReference type="GO" id="GO:0008234">
    <property type="term" value="F:cysteine-type peptidase activity"/>
    <property type="evidence" value="ECO:0007669"/>
    <property type="project" value="UniProtKB-KW"/>
</dbReference>
<dbReference type="SUPFAM" id="SSF54001">
    <property type="entry name" value="Cysteine proteinases"/>
    <property type="match status" value="1"/>
</dbReference>
<dbReference type="InterPro" id="IPR038765">
    <property type="entry name" value="Papain-like_cys_pep_sf"/>
</dbReference>
<keyword evidence="7" id="KW-1185">Reference proteome</keyword>
<evidence type="ECO:0000259" key="5">
    <source>
        <dbReference type="PROSITE" id="PS51935"/>
    </source>
</evidence>
<reference evidence="6 7" key="1">
    <citation type="journal article" date="2019" name="Emerg. Microbes Infect.">
        <title>Comprehensive subspecies identification of 175 nontuberculous mycobacteria species based on 7547 genomic profiles.</title>
        <authorList>
            <person name="Matsumoto Y."/>
            <person name="Kinjo T."/>
            <person name="Motooka D."/>
            <person name="Nabeya D."/>
            <person name="Jung N."/>
            <person name="Uechi K."/>
            <person name="Horii T."/>
            <person name="Iida T."/>
            <person name="Fujita J."/>
            <person name="Nakamura S."/>
        </authorList>
    </citation>
    <scope>NUCLEOTIDE SEQUENCE [LARGE SCALE GENOMIC DNA]</scope>
    <source>
        <strain evidence="6 7">JCM 17783</strain>
    </source>
</reference>
<proteinExistence type="inferred from homology"/>
<keyword evidence="4" id="KW-0788">Thiol protease</keyword>
<gene>
    <name evidence="6" type="ORF">MSTO_39350</name>
</gene>
<dbReference type="GO" id="GO:0006508">
    <property type="term" value="P:proteolysis"/>
    <property type="evidence" value="ECO:0007669"/>
    <property type="project" value="UniProtKB-KW"/>
</dbReference>